<feature type="domain" description="TonB C-terminal" evidence="12">
    <location>
        <begin position="214"/>
        <end position="302"/>
    </location>
</feature>
<name>A0A6N7F1B6_9GAMM</name>
<feature type="region of interest" description="Disordered" evidence="11">
    <location>
        <begin position="74"/>
        <end position="219"/>
    </location>
</feature>
<dbReference type="InterPro" id="IPR037682">
    <property type="entry name" value="TonB_C"/>
</dbReference>
<dbReference type="AlphaFoldDB" id="A0A6N7F1B6"/>
<dbReference type="Proteomes" id="UP000471298">
    <property type="component" value="Unassembled WGS sequence"/>
</dbReference>
<dbReference type="GO" id="GO:0043213">
    <property type="term" value="P:bacteriocin transport"/>
    <property type="evidence" value="ECO:0007669"/>
    <property type="project" value="InterPro"/>
</dbReference>
<dbReference type="GO" id="GO:0030288">
    <property type="term" value="C:outer membrane-bounded periplasmic space"/>
    <property type="evidence" value="ECO:0007669"/>
    <property type="project" value="InterPro"/>
</dbReference>
<keyword evidence="9 10" id="KW-0472">Membrane</keyword>
<dbReference type="NCBIfam" id="TIGR02794">
    <property type="entry name" value="tolA_full"/>
    <property type="match status" value="1"/>
</dbReference>
<dbReference type="InParanoid" id="A0A6N7F1B6"/>
<dbReference type="NCBIfam" id="TIGR01352">
    <property type="entry name" value="tonB_Cterm"/>
    <property type="match status" value="1"/>
</dbReference>
<dbReference type="InterPro" id="IPR006260">
    <property type="entry name" value="TonB/TolA_C"/>
</dbReference>
<dbReference type="Gene3D" id="3.30.1150.10">
    <property type="match status" value="1"/>
</dbReference>
<evidence type="ECO:0000256" key="6">
    <source>
        <dbReference type="ARBA" id="ARBA00022692"/>
    </source>
</evidence>
<keyword evidence="8 10" id="KW-1133">Transmembrane helix</keyword>
<evidence type="ECO:0000313" key="13">
    <source>
        <dbReference type="EMBL" id="MPV85646.1"/>
    </source>
</evidence>
<comment type="function">
    <text evidence="10">Interacts with outer membrane receptor proteins that carry out high-affinity binding and energy dependent uptake into the periplasmic space of specific substrates. It could act to transduce energy from the cytoplasmic membrane to specific energy-requiring processes in the outer membrane, resulting in the release into the periplasm of ligands bound by these outer membrane proteins.</text>
</comment>
<dbReference type="GO" id="GO:0015891">
    <property type="term" value="P:siderophore transport"/>
    <property type="evidence" value="ECO:0007669"/>
    <property type="project" value="InterPro"/>
</dbReference>
<dbReference type="GO" id="GO:0031992">
    <property type="term" value="F:energy transducer activity"/>
    <property type="evidence" value="ECO:0007669"/>
    <property type="project" value="InterPro"/>
</dbReference>
<dbReference type="InterPro" id="IPR003538">
    <property type="entry name" value="TonB"/>
</dbReference>
<dbReference type="GO" id="GO:0019534">
    <property type="term" value="F:toxin transmembrane transporter activity"/>
    <property type="evidence" value="ECO:0007669"/>
    <property type="project" value="InterPro"/>
</dbReference>
<accession>A0A6N7F1B6</accession>
<keyword evidence="10" id="KW-0735">Signal-anchor</keyword>
<feature type="compositionally biased region" description="Polar residues" evidence="11">
    <location>
        <begin position="190"/>
        <end position="210"/>
    </location>
</feature>
<evidence type="ECO:0000256" key="8">
    <source>
        <dbReference type="ARBA" id="ARBA00022989"/>
    </source>
</evidence>
<keyword evidence="6 10" id="KW-0812">Transmembrane</keyword>
<keyword evidence="3 10" id="KW-0813">Transport</keyword>
<evidence type="ECO:0000256" key="9">
    <source>
        <dbReference type="ARBA" id="ARBA00023136"/>
    </source>
</evidence>
<evidence type="ECO:0000256" key="11">
    <source>
        <dbReference type="SAM" id="MobiDB-lite"/>
    </source>
</evidence>
<evidence type="ECO:0000256" key="10">
    <source>
        <dbReference type="RuleBase" id="RU362123"/>
    </source>
</evidence>
<protein>
    <recommendedName>
        <fullName evidence="10">Protein TonB</fullName>
    </recommendedName>
</protein>
<evidence type="ECO:0000313" key="14">
    <source>
        <dbReference type="Proteomes" id="UP000471298"/>
    </source>
</evidence>
<dbReference type="PROSITE" id="PS52015">
    <property type="entry name" value="TONB_CTD"/>
    <property type="match status" value="1"/>
</dbReference>
<dbReference type="GO" id="GO:0015031">
    <property type="term" value="P:protein transport"/>
    <property type="evidence" value="ECO:0007669"/>
    <property type="project" value="UniProtKB-UniRule"/>
</dbReference>
<dbReference type="EMBL" id="WHNW01000002">
    <property type="protein sequence ID" value="MPV85646.1"/>
    <property type="molecule type" value="Genomic_DNA"/>
</dbReference>
<comment type="similarity">
    <text evidence="2 10">Belongs to the TonB family.</text>
</comment>
<gene>
    <name evidence="13" type="primary">tolA</name>
    <name evidence="13" type="ORF">GCU85_02700</name>
</gene>
<dbReference type="InterPro" id="IPR051045">
    <property type="entry name" value="TonB-dependent_transducer"/>
</dbReference>
<evidence type="ECO:0000256" key="4">
    <source>
        <dbReference type="ARBA" id="ARBA00022475"/>
    </source>
</evidence>
<dbReference type="PANTHER" id="PTHR33446:SF2">
    <property type="entry name" value="PROTEIN TONB"/>
    <property type="match status" value="1"/>
</dbReference>
<evidence type="ECO:0000256" key="2">
    <source>
        <dbReference type="ARBA" id="ARBA00006555"/>
    </source>
</evidence>
<organism evidence="13 14">
    <name type="scientific">Ostreibacterium oceani</name>
    <dbReference type="NCBI Taxonomy" id="2654998"/>
    <lineage>
        <taxon>Bacteria</taxon>
        <taxon>Pseudomonadati</taxon>
        <taxon>Pseudomonadota</taxon>
        <taxon>Gammaproteobacteria</taxon>
        <taxon>Cardiobacteriales</taxon>
        <taxon>Ostreibacteriaceae</taxon>
        <taxon>Ostreibacterium</taxon>
    </lineage>
</organism>
<evidence type="ECO:0000256" key="7">
    <source>
        <dbReference type="ARBA" id="ARBA00022927"/>
    </source>
</evidence>
<sequence>MNVAEKSVAEKSPTIVATKQALIRYGLSFLLTMLVFGLAIAGIQWGRDLSVQPSEASVAQRVLSLSALHIRDARAEKERAEKERAEKERAEKERAEKERAEKERAEKERAEKERAEKERAEKERAEKERAEKERAEKERAEKERAEKERAEKERAEKERAEQSRLDRDAQSSEKSTQKSAQKSTEKQAEAKNNTQASNPQASNPQASNPQAIAAYQSGLRQAIERNKRYPRRASQARAEGRVVVAFTLGAQGDISGVRVVQSSGNRHLDKAAVAAVKKVGRYQPRPAGVTANQQVALNFALK</sequence>
<dbReference type="SUPFAM" id="SSF74653">
    <property type="entry name" value="TolA/TonB C-terminal domain"/>
    <property type="match status" value="1"/>
</dbReference>
<proteinExistence type="inferred from homology"/>
<dbReference type="RefSeq" id="WP_152809089.1">
    <property type="nucleotide sequence ID" value="NZ_WHNW01000002.1"/>
</dbReference>
<keyword evidence="14" id="KW-1185">Reference proteome</keyword>
<comment type="subcellular location">
    <subcellularLocation>
        <location evidence="1 10">Cell inner membrane</location>
        <topology evidence="1 10">Single-pass membrane protein</topology>
        <orientation evidence="1 10">Periplasmic side</orientation>
    </subcellularLocation>
</comment>
<evidence type="ECO:0000256" key="1">
    <source>
        <dbReference type="ARBA" id="ARBA00004383"/>
    </source>
</evidence>
<keyword evidence="4 10" id="KW-1003">Cell membrane</keyword>
<feature type="transmembrane region" description="Helical" evidence="10">
    <location>
        <begin position="21"/>
        <end position="45"/>
    </location>
</feature>
<dbReference type="Pfam" id="PF03544">
    <property type="entry name" value="TonB_C"/>
    <property type="match status" value="1"/>
</dbReference>
<reference evidence="13 14" key="1">
    <citation type="submission" date="2019-10" db="EMBL/GenBank/DDBJ databases">
        <title>Cardiobacteriales fam. a chemoheterotrophic member of the order Cardiobacteriales, and proposal of Cardiobacteriales fam. nov.</title>
        <authorList>
            <person name="Wang C."/>
        </authorList>
    </citation>
    <scope>NUCLEOTIDE SEQUENCE [LARGE SCALE GENOMIC DNA]</scope>
    <source>
        <strain evidence="13 14">ML27</strain>
    </source>
</reference>
<evidence type="ECO:0000256" key="5">
    <source>
        <dbReference type="ARBA" id="ARBA00022519"/>
    </source>
</evidence>
<keyword evidence="7 10" id="KW-0653">Protein transport</keyword>
<feature type="compositionally biased region" description="Polar residues" evidence="11">
    <location>
        <begin position="172"/>
        <end position="182"/>
    </location>
</feature>
<dbReference type="PANTHER" id="PTHR33446">
    <property type="entry name" value="PROTEIN TONB-RELATED"/>
    <property type="match status" value="1"/>
</dbReference>
<comment type="caution">
    <text evidence="13">The sequence shown here is derived from an EMBL/GenBank/DDBJ whole genome shotgun (WGS) entry which is preliminary data.</text>
</comment>
<feature type="compositionally biased region" description="Basic and acidic residues" evidence="11">
    <location>
        <begin position="74"/>
        <end position="171"/>
    </location>
</feature>
<evidence type="ECO:0000259" key="12">
    <source>
        <dbReference type="PROSITE" id="PS52015"/>
    </source>
</evidence>
<dbReference type="GO" id="GO:0098797">
    <property type="term" value="C:plasma membrane protein complex"/>
    <property type="evidence" value="ECO:0007669"/>
    <property type="project" value="TreeGrafter"/>
</dbReference>
<evidence type="ECO:0000256" key="3">
    <source>
        <dbReference type="ARBA" id="ARBA00022448"/>
    </source>
</evidence>
<keyword evidence="5 10" id="KW-0997">Cell inner membrane</keyword>
<dbReference type="PRINTS" id="PR01374">
    <property type="entry name" value="TONBPROTEIN"/>
</dbReference>
<dbReference type="InterPro" id="IPR014161">
    <property type="entry name" value="Tol-Pal_TolA"/>
</dbReference>